<dbReference type="PRINTS" id="PR00605">
    <property type="entry name" value="CYTCHROMECIC"/>
</dbReference>
<keyword evidence="16 19" id="KW-0408">Iron</keyword>
<dbReference type="InterPro" id="IPR050597">
    <property type="entry name" value="Cytochrome_c_Oxidase_Subunit"/>
</dbReference>
<dbReference type="PANTHER" id="PTHR33751">
    <property type="entry name" value="CBB3-TYPE CYTOCHROME C OXIDASE SUBUNIT FIXP"/>
    <property type="match status" value="1"/>
</dbReference>
<keyword evidence="24" id="KW-1185">Reference proteome</keyword>
<keyword evidence="9 21" id="KW-0812">Transmembrane</keyword>
<evidence type="ECO:0000256" key="4">
    <source>
        <dbReference type="ARBA" id="ARBA00022448"/>
    </source>
</evidence>
<keyword evidence="11" id="KW-0677">Repeat</keyword>
<evidence type="ECO:0000256" key="2">
    <source>
        <dbReference type="ARBA" id="ARBA00004673"/>
    </source>
</evidence>
<evidence type="ECO:0000256" key="11">
    <source>
        <dbReference type="ARBA" id="ARBA00022737"/>
    </source>
</evidence>
<evidence type="ECO:0000256" key="9">
    <source>
        <dbReference type="ARBA" id="ARBA00022692"/>
    </source>
</evidence>
<keyword evidence="20" id="KW-0175">Coiled coil</keyword>
<evidence type="ECO:0000256" key="12">
    <source>
        <dbReference type="ARBA" id="ARBA00022781"/>
    </source>
</evidence>
<evidence type="ECO:0000256" key="19">
    <source>
        <dbReference type="PIRNR" id="PIRNR000006"/>
    </source>
</evidence>
<organism evidence="23 24">
    <name type="scientific">Motilimonas cestriensis</name>
    <dbReference type="NCBI Taxonomy" id="2742685"/>
    <lineage>
        <taxon>Bacteria</taxon>
        <taxon>Pseudomonadati</taxon>
        <taxon>Pseudomonadota</taxon>
        <taxon>Gammaproteobacteria</taxon>
        <taxon>Alteromonadales</taxon>
        <taxon>Alteromonadales genera incertae sedis</taxon>
        <taxon>Motilimonas</taxon>
    </lineage>
</organism>
<dbReference type="Pfam" id="PF14715">
    <property type="entry name" value="FixP_N"/>
    <property type="match status" value="1"/>
</dbReference>
<keyword evidence="10 19" id="KW-0479">Metal-binding</keyword>
<evidence type="ECO:0000256" key="8">
    <source>
        <dbReference type="ARBA" id="ARBA00022660"/>
    </source>
</evidence>
<keyword evidence="4 19" id="KW-0813">Transport</keyword>
<keyword evidence="12 19" id="KW-0375">Hydrogen ion transport</keyword>
<evidence type="ECO:0000256" key="21">
    <source>
        <dbReference type="SAM" id="Phobius"/>
    </source>
</evidence>
<comment type="cofactor">
    <cofactor evidence="19">
        <name>heme c</name>
        <dbReference type="ChEBI" id="CHEBI:61717"/>
    </cofactor>
    <text evidence="19">Binds 2 heme C groups per subunit.</text>
</comment>
<feature type="coiled-coil region" evidence="20">
    <location>
        <begin position="96"/>
        <end position="123"/>
    </location>
</feature>
<dbReference type="Gene3D" id="1.10.760.10">
    <property type="entry name" value="Cytochrome c-like domain"/>
    <property type="match status" value="2"/>
</dbReference>
<sequence length="324" mass="35617">MSTFWSIWITVITFIVIIGCAVLLYWCAKDKMGVEEGESMGHSFDGIEELNTGLPKWWVGLFIFTIVGSLIYVLMFPSFGGFGNGLLNWTSADQDIASKQDSIERAETSSSQYQREMNKADELYGEVFKSLTHDAQGQYLPVEEVANNTEAVKVGQRLFLQNCAQCHGSDARGAKGFPNLTDNDWLYGGTGDIIKTTLMEGRKGNMPIRGLLSEEQLDKEGLTNLTSYVLSLSGRKVNAIEAQKGKELFGTCMGCHGADGKGMQALGAPNLTDNIWLYGGSRKDVEATLLHGRNGVMPAWKDILGEDKVHIIAAFVYSLSNEKE</sequence>
<feature type="domain" description="Cytochrome c" evidence="22">
    <location>
        <begin position="150"/>
        <end position="233"/>
    </location>
</feature>
<feature type="transmembrane region" description="Helical" evidence="21">
    <location>
        <begin position="57"/>
        <end position="76"/>
    </location>
</feature>
<proteinExistence type="inferred from homology"/>
<dbReference type="InterPro" id="IPR032858">
    <property type="entry name" value="CcoP_N"/>
</dbReference>
<evidence type="ECO:0000256" key="20">
    <source>
        <dbReference type="SAM" id="Coils"/>
    </source>
</evidence>
<keyword evidence="8 19" id="KW-0679">Respiratory chain</keyword>
<dbReference type="SUPFAM" id="SSF46626">
    <property type="entry name" value="Cytochrome c"/>
    <property type="match status" value="2"/>
</dbReference>
<accession>A0ABS8WDL4</accession>
<keyword evidence="18 19" id="KW-0472">Membrane</keyword>
<dbReference type="Pfam" id="PF13442">
    <property type="entry name" value="Cytochrome_CBB3"/>
    <property type="match status" value="2"/>
</dbReference>
<dbReference type="InterPro" id="IPR036909">
    <property type="entry name" value="Cyt_c-like_dom_sf"/>
</dbReference>
<keyword evidence="7 19" id="KW-0349">Heme</keyword>
<feature type="transmembrane region" description="Helical" evidence="21">
    <location>
        <begin position="7"/>
        <end position="26"/>
    </location>
</feature>
<evidence type="ECO:0000256" key="18">
    <source>
        <dbReference type="ARBA" id="ARBA00023136"/>
    </source>
</evidence>
<dbReference type="Proteomes" id="UP001201273">
    <property type="component" value="Unassembled WGS sequence"/>
</dbReference>
<gene>
    <name evidence="23" type="primary">ccoP</name>
    <name evidence="23" type="ORF">K6Y31_20430</name>
</gene>
<keyword evidence="15 19" id="KW-0560">Oxidoreductase</keyword>
<evidence type="ECO:0000256" key="5">
    <source>
        <dbReference type="ARBA" id="ARBA00022475"/>
    </source>
</evidence>
<comment type="pathway">
    <text evidence="2 19">Energy metabolism; oxidative phosphorylation.</text>
</comment>
<dbReference type="InterPro" id="IPR004678">
    <property type="entry name" value="Cyt_c_oxidase_cbb3_su3"/>
</dbReference>
<dbReference type="InterPro" id="IPR008168">
    <property type="entry name" value="Cyt_C_IC"/>
</dbReference>
<dbReference type="PROSITE" id="PS51007">
    <property type="entry name" value="CYTC"/>
    <property type="match status" value="2"/>
</dbReference>
<evidence type="ECO:0000259" key="22">
    <source>
        <dbReference type="PROSITE" id="PS51007"/>
    </source>
</evidence>
<protein>
    <recommendedName>
        <fullName evidence="19">Cbb3-type cytochrome c oxidase subunit</fullName>
    </recommendedName>
</protein>
<evidence type="ECO:0000256" key="7">
    <source>
        <dbReference type="ARBA" id="ARBA00022617"/>
    </source>
</evidence>
<dbReference type="InterPro" id="IPR038414">
    <property type="entry name" value="CcoP_N_sf"/>
</dbReference>
<reference evidence="23 24" key="1">
    <citation type="journal article" date="2022" name="Environ. Microbiol. Rep.">
        <title>Eco-phylogenetic analyses reveal divergent evolution of vitamin B12 metabolism in the marine bacterial family 'Psychromonadaceae'.</title>
        <authorList>
            <person name="Jin X."/>
            <person name="Yang Y."/>
            <person name="Cao H."/>
            <person name="Gao B."/>
            <person name="Zhao Z."/>
        </authorList>
    </citation>
    <scope>NUCLEOTIDE SEQUENCE [LARGE SCALE GENOMIC DNA]</scope>
    <source>
        <strain evidence="23 24">MKS20</strain>
    </source>
</reference>
<dbReference type="PANTHER" id="PTHR33751:SF1">
    <property type="entry name" value="CBB3-TYPE CYTOCHROME C OXIDASE SUBUNIT FIXP"/>
    <property type="match status" value="1"/>
</dbReference>
<evidence type="ECO:0000313" key="24">
    <source>
        <dbReference type="Proteomes" id="UP001201273"/>
    </source>
</evidence>
<dbReference type="PIRSF" id="PIRSF000006">
    <property type="entry name" value="Cbb3-Cox_fixP"/>
    <property type="match status" value="1"/>
</dbReference>
<dbReference type="Gene3D" id="6.10.280.130">
    <property type="match status" value="1"/>
</dbReference>
<dbReference type="NCBIfam" id="TIGR00782">
    <property type="entry name" value="ccoP"/>
    <property type="match status" value="1"/>
</dbReference>
<dbReference type="InterPro" id="IPR009056">
    <property type="entry name" value="Cyt_c-like_dom"/>
</dbReference>
<comment type="subcellular location">
    <subcellularLocation>
        <location evidence="1 19">Cell inner membrane</location>
    </subcellularLocation>
</comment>
<evidence type="ECO:0000256" key="16">
    <source>
        <dbReference type="ARBA" id="ARBA00023004"/>
    </source>
</evidence>
<evidence type="ECO:0000256" key="13">
    <source>
        <dbReference type="ARBA" id="ARBA00022982"/>
    </source>
</evidence>
<evidence type="ECO:0000256" key="10">
    <source>
        <dbReference type="ARBA" id="ARBA00022723"/>
    </source>
</evidence>
<comment type="caution">
    <text evidence="23">The sequence shown here is derived from an EMBL/GenBank/DDBJ whole genome shotgun (WGS) entry which is preliminary data.</text>
</comment>
<evidence type="ECO:0000256" key="14">
    <source>
        <dbReference type="ARBA" id="ARBA00022989"/>
    </source>
</evidence>
<keyword evidence="14 21" id="KW-1133">Transmembrane helix</keyword>
<evidence type="ECO:0000256" key="17">
    <source>
        <dbReference type="ARBA" id="ARBA00023065"/>
    </source>
</evidence>
<feature type="domain" description="Cytochrome c" evidence="22">
    <location>
        <begin position="240"/>
        <end position="320"/>
    </location>
</feature>
<evidence type="ECO:0000256" key="15">
    <source>
        <dbReference type="ARBA" id="ARBA00023002"/>
    </source>
</evidence>
<comment type="subunit">
    <text evidence="19">Component of the cbb3-type cytochrome c oxidase.</text>
</comment>
<dbReference type="RefSeq" id="WP_233054886.1">
    <property type="nucleotide sequence ID" value="NZ_JAIMJA010000034.1"/>
</dbReference>
<keyword evidence="17 19" id="KW-0406">Ion transport</keyword>
<dbReference type="EMBL" id="JAIMJA010000034">
    <property type="protein sequence ID" value="MCE2597144.1"/>
    <property type="molecule type" value="Genomic_DNA"/>
</dbReference>
<evidence type="ECO:0000256" key="1">
    <source>
        <dbReference type="ARBA" id="ARBA00004533"/>
    </source>
</evidence>
<keyword evidence="13 19" id="KW-0249">Electron transport</keyword>
<comment type="similarity">
    <text evidence="3 19">Belongs to the CcoP / FixP family.</text>
</comment>
<comment type="function">
    <text evidence="19">C-type cytochrome. Part of the cbb3-type cytochrome c oxidase complex.</text>
</comment>
<name>A0ABS8WDL4_9GAMM</name>
<keyword evidence="6 19" id="KW-0997">Cell inner membrane</keyword>
<evidence type="ECO:0000313" key="23">
    <source>
        <dbReference type="EMBL" id="MCE2597144.1"/>
    </source>
</evidence>
<evidence type="ECO:0000256" key="3">
    <source>
        <dbReference type="ARBA" id="ARBA00006113"/>
    </source>
</evidence>
<keyword evidence="5 19" id="KW-1003">Cell membrane</keyword>
<evidence type="ECO:0000256" key="6">
    <source>
        <dbReference type="ARBA" id="ARBA00022519"/>
    </source>
</evidence>